<dbReference type="InterPro" id="IPR021139">
    <property type="entry name" value="NYN"/>
</dbReference>
<sequence>MADQRLRSELFLSPPSAMLVPQRTGIFWDHTSCPAPDGALGDVVVESLRDLASGSGGRAQLRFTVYMDAIDQADRIEFCHELQACGVELVTTTLRGRGQASTMLVDALLFSHQGSPQNTVIVLVAGDQTFAYAVAILEKLGCRTMVVAPDVPGSRLLKARTSHTVNWHDVLNRINILPAVPPPIVLDEAHPRIRTESEVDITARTSPRNQCLQLQATEARVSETIFPPPVPSMGSIADELSQSAQENDARETPLPVDAPPPPPPPRRKRSAARKTSRFLTVASKPVNHTNTMRPYSTMRARFMPKKPMMK</sequence>
<evidence type="ECO:0000313" key="4">
    <source>
        <dbReference type="Proteomes" id="UP000054007"/>
    </source>
</evidence>
<dbReference type="GO" id="GO:0005777">
    <property type="term" value="C:peroxisome"/>
    <property type="evidence" value="ECO:0007669"/>
    <property type="project" value="InterPro"/>
</dbReference>
<name>A0A0D7B6Y3_9AGAR</name>
<dbReference type="EMBL" id="KN880558">
    <property type="protein sequence ID" value="KIY66308.1"/>
    <property type="molecule type" value="Genomic_DNA"/>
</dbReference>
<evidence type="ECO:0000256" key="1">
    <source>
        <dbReference type="SAM" id="MobiDB-lite"/>
    </source>
</evidence>
<feature type="compositionally biased region" description="Basic residues" evidence="1">
    <location>
        <begin position="265"/>
        <end position="276"/>
    </location>
</feature>
<feature type="region of interest" description="Disordered" evidence="1">
    <location>
        <begin position="225"/>
        <end position="293"/>
    </location>
</feature>
<gene>
    <name evidence="3" type="ORF">CYLTODRAFT_491555</name>
</gene>
<proteinExistence type="predicted"/>
<keyword evidence="4" id="KW-1185">Reference proteome</keyword>
<accession>A0A0D7B6Y3</accession>
<dbReference type="Pfam" id="PF01936">
    <property type="entry name" value="NYN"/>
    <property type="match status" value="1"/>
</dbReference>
<feature type="domain" description="NYN" evidence="2">
    <location>
        <begin position="23"/>
        <end position="156"/>
    </location>
</feature>
<evidence type="ECO:0000259" key="2">
    <source>
        <dbReference type="Pfam" id="PF01936"/>
    </source>
</evidence>
<evidence type="ECO:0000313" key="3">
    <source>
        <dbReference type="EMBL" id="KIY66308.1"/>
    </source>
</evidence>
<protein>
    <recommendedName>
        <fullName evidence="2">NYN domain-containing protein</fullName>
    </recommendedName>
</protein>
<reference evidence="3 4" key="1">
    <citation type="journal article" date="2015" name="Fungal Genet. Biol.">
        <title>Evolution of novel wood decay mechanisms in Agaricales revealed by the genome sequences of Fistulina hepatica and Cylindrobasidium torrendii.</title>
        <authorList>
            <person name="Floudas D."/>
            <person name="Held B.W."/>
            <person name="Riley R."/>
            <person name="Nagy L.G."/>
            <person name="Koehler G."/>
            <person name="Ransdell A.S."/>
            <person name="Younus H."/>
            <person name="Chow J."/>
            <person name="Chiniquy J."/>
            <person name="Lipzen A."/>
            <person name="Tritt A."/>
            <person name="Sun H."/>
            <person name="Haridas S."/>
            <person name="LaButti K."/>
            <person name="Ohm R.A."/>
            <person name="Kues U."/>
            <person name="Blanchette R.A."/>
            <person name="Grigoriev I.V."/>
            <person name="Minto R.E."/>
            <person name="Hibbett D.S."/>
        </authorList>
    </citation>
    <scope>NUCLEOTIDE SEQUENCE [LARGE SCALE GENOMIC DNA]</scope>
    <source>
        <strain evidence="3 4">FP15055 ss-10</strain>
    </source>
</reference>
<dbReference type="InterPro" id="IPR024768">
    <property type="entry name" value="Marf1"/>
</dbReference>
<dbReference type="PANTHER" id="PTHR14379:SF3">
    <property type="entry name" value="MEIOSIS REGULATOR AND MRNA STABILITY FACTOR 1"/>
    <property type="match status" value="1"/>
</dbReference>
<dbReference type="Proteomes" id="UP000054007">
    <property type="component" value="Unassembled WGS sequence"/>
</dbReference>
<dbReference type="GO" id="GO:1905762">
    <property type="term" value="F:CCR4-NOT complex binding"/>
    <property type="evidence" value="ECO:0007669"/>
    <property type="project" value="TreeGrafter"/>
</dbReference>
<dbReference type="GO" id="GO:0010468">
    <property type="term" value="P:regulation of gene expression"/>
    <property type="evidence" value="ECO:0007669"/>
    <property type="project" value="InterPro"/>
</dbReference>
<dbReference type="AlphaFoldDB" id="A0A0D7B6Y3"/>
<dbReference type="GO" id="GO:0004540">
    <property type="term" value="F:RNA nuclease activity"/>
    <property type="evidence" value="ECO:0007669"/>
    <property type="project" value="InterPro"/>
</dbReference>
<dbReference type="STRING" id="1314674.A0A0D7B6Y3"/>
<dbReference type="OrthoDB" id="549353at2759"/>
<organism evidence="3 4">
    <name type="scientific">Cylindrobasidium torrendii FP15055 ss-10</name>
    <dbReference type="NCBI Taxonomy" id="1314674"/>
    <lineage>
        <taxon>Eukaryota</taxon>
        <taxon>Fungi</taxon>
        <taxon>Dikarya</taxon>
        <taxon>Basidiomycota</taxon>
        <taxon>Agaricomycotina</taxon>
        <taxon>Agaricomycetes</taxon>
        <taxon>Agaricomycetidae</taxon>
        <taxon>Agaricales</taxon>
        <taxon>Marasmiineae</taxon>
        <taxon>Physalacriaceae</taxon>
        <taxon>Cylindrobasidium</taxon>
    </lineage>
</organism>
<dbReference type="Gene3D" id="3.40.50.1010">
    <property type="entry name" value="5'-nuclease"/>
    <property type="match status" value="1"/>
</dbReference>
<dbReference type="PANTHER" id="PTHR14379">
    <property type="entry name" value="LIMKAIN B LKAP"/>
    <property type="match status" value="1"/>
</dbReference>